<evidence type="ECO:0000313" key="3">
    <source>
        <dbReference type="WBParaSite" id="maker-uti_cns_0002688-snap-gene-0.5-mRNA-1"/>
    </source>
</evidence>
<dbReference type="WBParaSite" id="maker-uti_cns_0002688-snap-gene-0.5-mRNA-1">
    <property type="protein sequence ID" value="maker-uti_cns_0002688-snap-gene-0.5-mRNA-1"/>
    <property type="gene ID" value="maker-uti_cns_0002688-snap-gene-0.5"/>
</dbReference>
<dbReference type="WBParaSite" id="maker-uti_cns_0007922-snap-gene-0.2-mRNA-1">
    <property type="protein sequence ID" value="maker-uti_cns_0007922-snap-gene-0.2-mRNA-1"/>
    <property type="gene ID" value="maker-uti_cns_0007922-snap-gene-0.2"/>
</dbReference>
<feature type="compositionally biased region" description="Low complexity" evidence="1">
    <location>
        <begin position="198"/>
        <end position="209"/>
    </location>
</feature>
<keyword evidence="2" id="KW-1185">Reference proteome</keyword>
<evidence type="ECO:0000313" key="2">
    <source>
        <dbReference type="Proteomes" id="UP000095280"/>
    </source>
</evidence>
<dbReference type="WBParaSite" id="maker-uti_cns_0047175-snap-gene-0.5-mRNA-1">
    <property type="protein sequence ID" value="maker-uti_cns_0047175-snap-gene-0.5-mRNA-1"/>
    <property type="gene ID" value="maker-uti_cns_0047175-snap-gene-0.5"/>
</dbReference>
<feature type="region of interest" description="Disordered" evidence="1">
    <location>
        <begin position="160"/>
        <end position="247"/>
    </location>
</feature>
<dbReference type="Proteomes" id="UP000095280">
    <property type="component" value="Unplaced"/>
</dbReference>
<dbReference type="AlphaFoldDB" id="A0A1I8GQW3"/>
<feature type="compositionally biased region" description="Basic and acidic residues" evidence="1">
    <location>
        <begin position="228"/>
        <end position="247"/>
    </location>
</feature>
<sequence>MLKWYRRCMRKLPLDLLRPASHSRLQASDSLPIASKWPPVAKAFLKQHPCPTSAQVDDITESMALIDNSEIRQEAQLLLYRTNLLRKLLSVDQTKSNEAISVGEYRELLDSRERQAEPDGDPAFAALEPSQSLAGSSDEEEFEASPAVPLKAAGSSFQFPPEREQLSDRDQLQRGGGGGRFRRRTDRSMASSSRSGTEIIEVIPQPIVINHRLMMSRPPARGVDPFDEDGRPPARKEAAEDAISRQA</sequence>
<reference evidence="3 4" key="1">
    <citation type="submission" date="2016-11" db="UniProtKB">
        <authorList>
            <consortium name="WormBaseParasite"/>
        </authorList>
    </citation>
    <scope>IDENTIFICATION</scope>
</reference>
<proteinExistence type="predicted"/>
<protein>
    <submittedName>
        <fullName evidence="3 4">Uncharacterized protein</fullName>
    </submittedName>
</protein>
<organism evidence="2 3">
    <name type="scientific">Macrostomum lignano</name>
    <dbReference type="NCBI Taxonomy" id="282301"/>
    <lineage>
        <taxon>Eukaryota</taxon>
        <taxon>Metazoa</taxon>
        <taxon>Spiralia</taxon>
        <taxon>Lophotrochozoa</taxon>
        <taxon>Platyhelminthes</taxon>
        <taxon>Rhabditophora</taxon>
        <taxon>Macrostomorpha</taxon>
        <taxon>Macrostomida</taxon>
        <taxon>Macrostomidae</taxon>
        <taxon>Macrostomum</taxon>
    </lineage>
</organism>
<feature type="compositionally biased region" description="Basic and acidic residues" evidence="1">
    <location>
        <begin position="161"/>
        <end position="172"/>
    </location>
</feature>
<name>A0A1I8GQW3_9PLAT</name>
<accession>A0A1I8GQW3</accession>
<dbReference type="WBParaSite" id="maker-uti_cns_0011390-snap-gene-0.10-mRNA-1">
    <property type="protein sequence ID" value="maker-uti_cns_0011390-snap-gene-0.10-mRNA-1"/>
    <property type="gene ID" value="maker-uti_cns_0011390-snap-gene-0.10"/>
</dbReference>
<evidence type="ECO:0000256" key="1">
    <source>
        <dbReference type="SAM" id="MobiDB-lite"/>
    </source>
</evidence>
<evidence type="ECO:0000313" key="4">
    <source>
        <dbReference type="WBParaSite" id="maker-uti_cns_0007922-snap-gene-0.2-mRNA-1"/>
    </source>
</evidence>
<feature type="region of interest" description="Disordered" evidence="1">
    <location>
        <begin position="111"/>
        <end position="146"/>
    </location>
</feature>